<protein>
    <recommendedName>
        <fullName evidence="5">RNA polymerase I-specific transcription initiation factor RRN3-like protein</fullName>
    </recommendedName>
</protein>
<evidence type="ECO:0000313" key="4">
    <source>
        <dbReference type="Proteomes" id="UP000663828"/>
    </source>
</evidence>
<dbReference type="GO" id="GO:0005634">
    <property type="term" value="C:nucleus"/>
    <property type="evidence" value="ECO:0007669"/>
    <property type="project" value="TreeGrafter"/>
</dbReference>
<dbReference type="AlphaFoldDB" id="A0A814Z0Q3"/>
<comment type="caution">
    <text evidence="3">The sequence shown here is derived from an EMBL/GenBank/DDBJ whole genome shotgun (WGS) entry which is preliminary data.</text>
</comment>
<dbReference type="Proteomes" id="UP000663828">
    <property type="component" value="Unassembled WGS sequence"/>
</dbReference>
<gene>
    <name evidence="3" type="ORF">XAT740_LOCUS25511</name>
</gene>
<evidence type="ECO:0000313" key="3">
    <source>
        <dbReference type="EMBL" id="CAF1236574.1"/>
    </source>
</evidence>
<dbReference type="PANTHER" id="PTHR12790:SF0">
    <property type="entry name" value="RNA POLYMERASE I-SPECIFIC TRANSCRIPTION INITIATION FACTOR RRN3-RELATED"/>
    <property type="match status" value="1"/>
</dbReference>
<accession>A0A814Z0Q3</accession>
<dbReference type="GO" id="GO:0006361">
    <property type="term" value="P:transcription initiation at RNA polymerase I promoter"/>
    <property type="evidence" value="ECO:0007669"/>
    <property type="project" value="InterPro"/>
</dbReference>
<dbReference type="Pfam" id="PF05327">
    <property type="entry name" value="RRN3"/>
    <property type="match status" value="1"/>
</dbReference>
<feature type="region of interest" description="Disordered" evidence="2">
    <location>
        <begin position="507"/>
        <end position="529"/>
    </location>
</feature>
<organism evidence="3 4">
    <name type="scientific">Adineta ricciae</name>
    <name type="common">Rotifer</name>
    <dbReference type="NCBI Taxonomy" id="249248"/>
    <lineage>
        <taxon>Eukaryota</taxon>
        <taxon>Metazoa</taxon>
        <taxon>Spiralia</taxon>
        <taxon>Gnathifera</taxon>
        <taxon>Rotifera</taxon>
        <taxon>Eurotatoria</taxon>
        <taxon>Bdelloidea</taxon>
        <taxon>Adinetida</taxon>
        <taxon>Adinetidae</taxon>
        <taxon>Adineta</taxon>
    </lineage>
</organism>
<reference evidence="3" key="1">
    <citation type="submission" date="2021-02" db="EMBL/GenBank/DDBJ databases">
        <authorList>
            <person name="Nowell W R."/>
        </authorList>
    </citation>
    <scope>NUCLEOTIDE SEQUENCE</scope>
</reference>
<dbReference type="GO" id="GO:0001042">
    <property type="term" value="F:RNA polymerase I core binding"/>
    <property type="evidence" value="ECO:0007669"/>
    <property type="project" value="TreeGrafter"/>
</dbReference>
<proteinExistence type="inferred from homology"/>
<dbReference type="EMBL" id="CAJNOR010002025">
    <property type="protein sequence ID" value="CAF1236574.1"/>
    <property type="molecule type" value="Genomic_DNA"/>
</dbReference>
<dbReference type="PANTHER" id="PTHR12790">
    <property type="entry name" value="TRANSCRIPTION INITIATION FACTOR IA RRN3"/>
    <property type="match status" value="1"/>
</dbReference>
<comment type="similarity">
    <text evidence="1">Belongs to the RRN3 family.</text>
</comment>
<sequence>MLQTISIDQVKETLDQFNKGQKYLYNTLTTTVRENQTNEIWFIHLLDELRDNVDLFENSNEQFLDFLQLQIDWSRQSKSVLDTFRAFQINLISCNTKHAQRYLSFLFTSFTIPETTNNRLPLHDFAHETLEQLVVIVPLASTLLCPIAEQHFPFMTKEITIQITYVKNLLRSLSYLSIQRLRFFEIILSKLIRLDVHASRQDILREEKCSIENELVFSLEQLGTNDKTSDAMKHDQADKLDCLMYVMFEYINSVCIENGTVNYEQTKLLFRDLLSVFNKILLPTHDSSHVQFLLFYTCSFHTDFSDEFMNNCWKTFVSPSVSMTFRQASICYLCSLIARAKYIPIRSVLNITQLMMDWLHTYVSTTETNSGNANPNRHLPFYAICQAILYIFIYRHQEIARLPDGIETVLKWRIGRIISSELNPLKYCLPAIGLRFAQLARNYQIVFCYSIIETNNRYSLPETFATNDYQNGNLPSNILYSYFPFDPYVLKRSLVFVQPIYNDYRDENDESNVCGKDPDDNDRQDFDDSDDVLTSMMMSTTPGSSDSLDHLPITTMSTSFKSSRNPPSVLPFGRSPGFRNAIN</sequence>
<dbReference type="GO" id="GO:0001181">
    <property type="term" value="F:RNA polymerase I general transcription initiation factor activity"/>
    <property type="evidence" value="ECO:0007669"/>
    <property type="project" value="InterPro"/>
</dbReference>
<feature type="region of interest" description="Disordered" evidence="2">
    <location>
        <begin position="557"/>
        <end position="583"/>
    </location>
</feature>
<feature type="compositionally biased region" description="Polar residues" evidence="2">
    <location>
        <begin position="557"/>
        <end position="566"/>
    </location>
</feature>
<evidence type="ECO:0000256" key="2">
    <source>
        <dbReference type="SAM" id="MobiDB-lite"/>
    </source>
</evidence>
<evidence type="ECO:0000256" key="1">
    <source>
        <dbReference type="ARBA" id="ARBA00010098"/>
    </source>
</evidence>
<name>A0A814Z0Q3_ADIRI</name>
<evidence type="ECO:0008006" key="5">
    <source>
        <dbReference type="Google" id="ProtNLM"/>
    </source>
</evidence>
<dbReference type="InterPro" id="IPR007991">
    <property type="entry name" value="RNA_pol_I_trans_ini_fac_RRN3"/>
</dbReference>
<keyword evidence="4" id="KW-1185">Reference proteome</keyword>
<feature type="compositionally biased region" description="Basic and acidic residues" evidence="2">
    <location>
        <begin position="516"/>
        <end position="526"/>
    </location>
</feature>